<protein>
    <submittedName>
        <fullName evidence="1">Uncharacterized protein</fullName>
    </submittedName>
</protein>
<dbReference type="Proteomes" id="UP000018208">
    <property type="component" value="Unassembled WGS sequence"/>
</dbReference>
<dbReference type="VEuPathDB" id="GiardiaDB:SS50377_27428"/>
<keyword evidence="3" id="KW-1185">Reference proteome</keyword>
<evidence type="ECO:0000313" key="1">
    <source>
        <dbReference type="EMBL" id="EST43282.1"/>
    </source>
</evidence>
<sequence>MSLNCSFQTQTAPALSPTYDLYDLKIKIDHLRTQLQDQQEVLAQIRVSECEFERKIKLQNEQIDLQNTTIDGLREAIYDEKQTLSIGRQRVRQQLAALEKVRAQVGVAEAQRARVMRELLVVNFEVIQVEKAKILGTLKGSDARQFGESEANVRGLKMLLKARE</sequence>
<name>V6LFL1_9EUKA</name>
<reference evidence="2" key="2">
    <citation type="submission" date="2020-12" db="EMBL/GenBank/DDBJ databases">
        <title>New Spironucleus salmonicida genome in near-complete chromosomes.</title>
        <authorList>
            <person name="Xu F."/>
            <person name="Kurt Z."/>
            <person name="Jimenez-Gonzalez A."/>
            <person name="Astvaldsson A."/>
            <person name="Andersson J.O."/>
            <person name="Svard S.G."/>
        </authorList>
    </citation>
    <scope>NUCLEOTIDE SEQUENCE</scope>
    <source>
        <strain evidence="2">ATCC 50377</strain>
    </source>
</reference>
<evidence type="ECO:0000313" key="3">
    <source>
        <dbReference type="Proteomes" id="UP000018208"/>
    </source>
</evidence>
<accession>V6LFL1</accession>
<organism evidence="1">
    <name type="scientific">Spironucleus salmonicida</name>
    <dbReference type="NCBI Taxonomy" id="348837"/>
    <lineage>
        <taxon>Eukaryota</taxon>
        <taxon>Metamonada</taxon>
        <taxon>Diplomonadida</taxon>
        <taxon>Hexamitidae</taxon>
        <taxon>Hexamitinae</taxon>
        <taxon>Spironucleus</taxon>
    </lineage>
</organism>
<evidence type="ECO:0000313" key="2">
    <source>
        <dbReference type="EMBL" id="KAH0571128.1"/>
    </source>
</evidence>
<dbReference type="AlphaFoldDB" id="V6LFL1"/>
<dbReference type="EMBL" id="KI546139">
    <property type="protein sequence ID" value="EST43282.1"/>
    <property type="molecule type" value="Genomic_DNA"/>
</dbReference>
<gene>
    <name evidence="1" type="ORF">SS50377_16946</name>
    <name evidence="2" type="ORF">SS50377_27428</name>
</gene>
<proteinExistence type="predicted"/>
<dbReference type="EMBL" id="AUWU02000007">
    <property type="protein sequence ID" value="KAH0571128.1"/>
    <property type="molecule type" value="Genomic_DNA"/>
</dbReference>
<reference evidence="1 2" key="1">
    <citation type="journal article" date="2014" name="PLoS Genet.">
        <title>The Genome of Spironucleus salmonicida Highlights a Fish Pathogen Adapted to Fluctuating Environments.</title>
        <authorList>
            <person name="Xu F."/>
            <person name="Jerlstrom-Hultqvist J."/>
            <person name="Einarsson E."/>
            <person name="Astvaldsson A."/>
            <person name="Svard S.G."/>
            <person name="Andersson J.O."/>
        </authorList>
    </citation>
    <scope>NUCLEOTIDE SEQUENCE</scope>
    <source>
        <strain evidence="2">ATCC 50377</strain>
    </source>
</reference>